<comment type="caution">
    <text evidence="9">The sequence shown here is derived from an EMBL/GenBank/DDBJ whole genome shotgun (WGS) entry which is preliminary data.</text>
</comment>
<evidence type="ECO:0000256" key="5">
    <source>
        <dbReference type="ARBA" id="ARBA00022989"/>
    </source>
</evidence>
<evidence type="ECO:0000313" key="9">
    <source>
        <dbReference type="EMBL" id="MFC5069061.1"/>
    </source>
</evidence>
<evidence type="ECO:0000256" key="4">
    <source>
        <dbReference type="ARBA" id="ARBA00022692"/>
    </source>
</evidence>
<keyword evidence="7" id="KW-0997">Cell inner membrane</keyword>
<name>A0ABV9Z2T4_9HYPH</name>
<evidence type="ECO:0000256" key="2">
    <source>
        <dbReference type="ARBA" id="ARBA00009298"/>
    </source>
</evidence>
<keyword evidence="10" id="KW-1185">Reference proteome</keyword>
<evidence type="ECO:0000313" key="10">
    <source>
        <dbReference type="Proteomes" id="UP001595796"/>
    </source>
</evidence>
<dbReference type="Pfam" id="PF02308">
    <property type="entry name" value="MgtC"/>
    <property type="match status" value="1"/>
</dbReference>
<dbReference type="PRINTS" id="PR01837">
    <property type="entry name" value="MGTCSAPBPROT"/>
</dbReference>
<keyword evidence="5 7" id="KW-1133">Transmembrane helix</keyword>
<dbReference type="Proteomes" id="UP001595796">
    <property type="component" value="Unassembled WGS sequence"/>
</dbReference>
<dbReference type="PANTHER" id="PTHR33778:SF1">
    <property type="entry name" value="MAGNESIUM TRANSPORTER YHID-RELATED"/>
    <property type="match status" value="1"/>
</dbReference>
<accession>A0ABV9Z2T4</accession>
<protein>
    <recommendedName>
        <fullName evidence="7">Protein MgtC</fullName>
    </recommendedName>
</protein>
<comment type="similarity">
    <text evidence="2 7">Belongs to the MgtC/SapB family.</text>
</comment>
<evidence type="ECO:0000256" key="3">
    <source>
        <dbReference type="ARBA" id="ARBA00022475"/>
    </source>
</evidence>
<reference evidence="10" key="1">
    <citation type="journal article" date="2019" name="Int. J. Syst. Evol. Microbiol.">
        <title>The Global Catalogue of Microorganisms (GCM) 10K type strain sequencing project: providing services to taxonomists for standard genome sequencing and annotation.</title>
        <authorList>
            <consortium name="The Broad Institute Genomics Platform"/>
            <consortium name="The Broad Institute Genome Sequencing Center for Infectious Disease"/>
            <person name="Wu L."/>
            <person name="Ma J."/>
        </authorList>
    </citation>
    <scope>NUCLEOTIDE SEQUENCE [LARGE SCALE GENOMIC DNA]</scope>
    <source>
        <strain evidence="10">CGMCC 1.16444</strain>
    </source>
</reference>
<dbReference type="EMBL" id="JBHSJF010000006">
    <property type="protein sequence ID" value="MFC5069061.1"/>
    <property type="molecule type" value="Genomic_DNA"/>
</dbReference>
<dbReference type="InterPro" id="IPR049177">
    <property type="entry name" value="MgtC_SapB_SrpB_YhiD_N"/>
</dbReference>
<evidence type="ECO:0000256" key="7">
    <source>
        <dbReference type="RuleBase" id="RU365041"/>
    </source>
</evidence>
<comment type="subcellular location">
    <subcellularLocation>
        <location evidence="7">Cell inner membrane</location>
        <topology evidence="7">Multi-pass membrane protein</topology>
    </subcellularLocation>
    <subcellularLocation>
        <location evidence="1">Cell membrane</location>
        <topology evidence="1">Multi-pass membrane protein</topology>
    </subcellularLocation>
</comment>
<proteinExistence type="inferred from homology"/>
<evidence type="ECO:0000259" key="8">
    <source>
        <dbReference type="Pfam" id="PF02308"/>
    </source>
</evidence>
<feature type="transmembrane region" description="Helical" evidence="7">
    <location>
        <begin position="112"/>
        <end position="132"/>
    </location>
</feature>
<sequence>MDFVLEAERVLHAEVGIGTMMSRLVTAALLGLVVGLDREYRQHSAGMRTHMLVSLAAATFALLTFELIARMRGDLIQADPVRVIGAVTNGVAFLAAGTIIQGRRGVKGLTTGAGMWMAGAIGLACGIGAYVIAVTGTVLVVIILSLLALVSPALPKQGADARDNEAKTSD</sequence>
<dbReference type="InterPro" id="IPR003416">
    <property type="entry name" value="MgtC/SapB/SrpB/YhiD_fam"/>
</dbReference>
<feature type="domain" description="MgtC/SapB/SrpB/YhiD N-terminal" evidence="8">
    <location>
        <begin position="24"/>
        <end position="148"/>
    </location>
</feature>
<keyword evidence="4 7" id="KW-0812">Transmembrane</keyword>
<dbReference type="PANTHER" id="PTHR33778">
    <property type="entry name" value="PROTEIN MGTC"/>
    <property type="match status" value="1"/>
</dbReference>
<dbReference type="RefSeq" id="WP_379771141.1">
    <property type="nucleotide sequence ID" value="NZ_JBHSJF010000006.1"/>
</dbReference>
<gene>
    <name evidence="9" type="ORF">ACFPFW_13675</name>
</gene>
<keyword evidence="3" id="KW-1003">Cell membrane</keyword>
<keyword evidence="6 7" id="KW-0472">Membrane</keyword>
<feature type="transmembrane region" description="Helical" evidence="7">
    <location>
        <begin position="49"/>
        <end position="69"/>
    </location>
</feature>
<evidence type="ECO:0000256" key="6">
    <source>
        <dbReference type="ARBA" id="ARBA00023136"/>
    </source>
</evidence>
<feature type="transmembrane region" description="Helical" evidence="7">
    <location>
        <begin position="20"/>
        <end position="37"/>
    </location>
</feature>
<evidence type="ECO:0000256" key="1">
    <source>
        <dbReference type="ARBA" id="ARBA00004651"/>
    </source>
</evidence>
<feature type="transmembrane region" description="Helical" evidence="7">
    <location>
        <begin position="81"/>
        <end position="100"/>
    </location>
</feature>
<organism evidence="9 10">
    <name type="scientific">Flaviflagellibacter deserti</name>
    <dbReference type="NCBI Taxonomy" id="2267266"/>
    <lineage>
        <taxon>Bacteria</taxon>
        <taxon>Pseudomonadati</taxon>
        <taxon>Pseudomonadota</taxon>
        <taxon>Alphaproteobacteria</taxon>
        <taxon>Hyphomicrobiales</taxon>
        <taxon>Flaviflagellibacter</taxon>
    </lineage>
</organism>